<reference evidence="7 8" key="1">
    <citation type="submission" date="2018-06" db="EMBL/GenBank/DDBJ databases">
        <title>Genomic Encyclopedia of Archaeal and Bacterial Type Strains, Phase II (KMG-II): from individual species to whole genera.</title>
        <authorList>
            <person name="Goeker M."/>
        </authorList>
    </citation>
    <scope>NUCLEOTIDE SEQUENCE [LARGE SCALE GENOMIC DNA]</scope>
    <source>
        <strain evidence="7 8">DSM 22009</strain>
    </source>
</reference>
<name>A0A2W7NEP9_9RHOB</name>
<evidence type="ECO:0000313" key="7">
    <source>
        <dbReference type="EMBL" id="PZX18905.1"/>
    </source>
</evidence>
<evidence type="ECO:0000313" key="8">
    <source>
        <dbReference type="Proteomes" id="UP000248916"/>
    </source>
</evidence>
<evidence type="ECO:0000256" key="6">
    <source>
        <dbReference type="SAM" id="Phobius"/>
    </source>
</evidence>
<dbReference type="OrthoDB" id="261587at2"/>
<keyword evidence="4 6" id="KW-0472">Membrane</keyword>
<dbReference type="AlphaFoldDB" id="A0A2W7NEP9"/>
<dbReference type="Proteomes" id="UP000248916">
    <property type="component" value="Unassembled WGS sequence"/>
</dbReference>
<comment type="subcellular location">
    <subcellularLocation>
        <location evidence="1">Membrane</location>
        <topology evidence="1">Multi-pass membrane protein</topology>
    </subcellularLocation>
</comment>
<organism evidence="7 8">
    <name type="scientific">Palleronia aestuarii</name>
    <dbReference type="NCBI Taxonomy" id="568105"/>
    <lineage>
        <taxon>Bacteria</taxon>
        <taxon>Pseudomonadati</taxon>
        <taxon>Pseudomonadota</taxon>
        <taxon>Alphaproteobacteria</taxon>
        <taxon>Rhodobacterales</taxon>
        <taxon>Roseobacteraceae</taxon>
        <taxon>Palleronia</taxon>
    </lineage>
</organism>
<dbReference type="PANTHER" id="PTHR30520">
    <property type="entry name" value="FORMATE TRANSPORTER-RELATED"/>
    <property type="match status" value="1"/>
</dbReference>
<dbReference type="PANTHER" id="PTHR30520:SF2">
    <property type="entry name" value="INNER MEMBRANE PROTEIN YFDC"/>
    <property type="match status" value="1"/>
</dbReference>
<evidence type="ECO:0000256" key="2">
    <source>
        <dbReference type="ARBA" id="ARBA00022692"/>
    </source>
</evidence>
<feature type="region of interest" description="Disordered" evidence="5">
    <location>
        <begin position="1"/>
        <end position="26"/>
    </location>
</feature>
<dbReference type="RefSeq" id="WP_111535799.1">
    <property type="nucleotide sequence ID" value="NZ_QKZL01000002.1"/>
</dbReference>
<feature type="transmembrane region" description="Helical" evidence="6">
    <location>
        <begin position="55"/>
        <end position="80"/>
    </location>
</feature>
<evidence type="ECO:0000256" key="1">
    <source>
        <dbReference type="ARBA" id="ARBA00004141"/>
    </source>
</evidence>
<keyword evidence="3 6" id="KW-1133">Transmembrane helix</keyword>
<protein>
    <submittedName>
        <fullName evidence="7">Formate/nitrite transporter FocA (FNT family)</fullName>
    </submittedName>
</protein>
<dbReference type="Pfam" id="PF01226">
    <property type="entry name" value="Form_Nir_trans"/>
    <property type="match status" value="1"/>
</dbReference>
<accession>A0A2W7NEP9</accession>
<gene>
    <name evidence="7" type="ORF">LX81_00598</name>
</gene>
<keyword evidence="8" id="KW-1185">Reference proteome</keyword>
<dbReference type="InterPro" id="IPR023271">
    <property type="entry name" value="Aquaporin-like"/>
</dbReference>
<dbReference type="GO" id="GO:0015499">
    <property type="term" value="F:formate transmembrane transporter activity"/>
    <property type="evidence" value="ECO:0007669"/>
    <property type="project" value="TreeGrafter"/>
</dbReference>
<dbReference type="Gene3D" id="1.20.1080.10">
    <property type="entry name" value="Glycerol uptake facilitator protein"/>
    <property type="match status" value="1"/>
</dbReference>
<evidence type="ECO:0000256" key="3">
    <source>
        <dbReference type="ARBA" id="ARBA00022989"/>
    </source>
</evidence>
<feature type="transmembrane region" description="Helical" evidence="6">
    <location>
        <begin position="250"/>
        <end position="275"/>
    </location>
</feature>
<dbReference type="GO" id="GO:0005886">
    <property type="term" value="C:plasma membrane"/>
    <property type="evidence" value="ECO:0007669"/>
    <property type="project" value="TreeGrafter"/>
</dbReference>
<feature type="transmembrane region" description="Helical" evidence="6">
    <location>
        <begin position="136"/>
        <end position="159"/>
    </location>
</feature>
<evidence type="ECO:0000256" key="4">
    <source>
        <dbReference type="ARBA" id="ARBA00023136"/>
    </source>
</evidence>
<dbReference type="EMBL" id="QKZL01000002">
    <property type="protein sequence ID" value="PZX18905.1"/>
    <property type="molecule type" value="Genomic_DNA"/>
</dbReference>
<feature type="transmembrane region" description="Helical" evidence="6">
    <location>
        <begin position="179"/>
        <end position="202"/>
    </location>
</feature>
<sequence length="284" mass="30593">MSDDDGQKYEGRGNGASGAKEEKSVDRASRLTAPLIYEVIRRDGTEEMTRPMSSLVFSGLAAGILMSFSILGEAIFRTYLPVDSSAAFLLENLGYSLGFMIVILGRQQLFTENTITTVLPILANPCREHVVQTARLWGLVLAANVVGAFIAALFIAYSSGFEDDVVKAVGDLSRHSTEFPALTGFAKAIPAGVLVAGIVWMLPTQPRSPFFLILTFTWLIAAGDFLHIIAGSVEMAFLMVQGELGLIPAIFRFFIPVLLGNVVGGTIVFTLIVWAQVKAEIKGA</sequence>
<feature type="transmembrane region" description="Helical" evidence="6">
    <location>
        <begin position="86"/>
        <end position="105"/>
    </location>
</feature>
<evidence type="ECO:0000256" key="5">
    <source>
        <dbReference type="SAM" id="MobiDB-lite"/>
    </source>
</evidence>
<keyword evidence="2 6" id="KW-0812">Transmembrane</keyword>
<dbReference type="InterPro" id="IPR000292">
    <property type="entry name" value="For/NO2_transpt"/>
</dbReference>
<feature type="transmembrane region" description="Helical" evidence="6">
    <location>
        <begin position="209"/>
        <end position="230"/>
    </location>
</feature>
<proteinExistence type="predicted"/>
<comment type="caution">
    <text evidence="7">The sequence shown here is derived from an EMBL/GenBank/DDBJ whole genome shotgun (WGS) entry which is preliminary data.</text>
</comment>
<feature type="compositionally biased region" description="Basic and acidic residues" evidence="5">
    <location>
        <begin position="1"/>
        <end position="11"/>
    </location>
</feature>